<dbReference type="InterPro" id="IPR015421">
    <property type="entry name" value="PyrdxlP-dep_Trfase_major"/>
</dbReference>
<dbReference type="GO" id="GO:0006567">
    <property type="term" value="P:L-threonine catabolic process"/>
    <property type="evidence" value="ECO:0007669"/>
    <property type="project" value="UniProtKB-UniRule"/>
</dbReference>
<comment type="similarity">
    <text evidence="2 5">Belongs to the threonine aldolase family.</text>
</comment>
<dbReference type="SUPFAM" id="SSF53383">
    <property type="entry name" value="PLP-dependent transferases"/>
    <property type="match status" value="1"/>
</dbReference>
<dbReference type="InterPro" id="IPR026273">
    <property type="entry name" value="Low_specificity_L-TA_bact"/>
</dbReference>
<organism evidence="7 8">
    <name type="scientific">Tranquillimonas rosea</name>
    <dbReference type="NCBI Taxonomy" id="641238"/>
    <lineage>
        <taxon>Bacteria</taxon>
        <taxon>Pseudomonadati</taxon>
        <taxon>Pseudomonadota</taxon>
        <taxon>Alphaproteobacteria</taxon>
        <taxon>Rhodobacterales</taxon>
        <taxon>Roseobacteraceae</taxon>
        <taxon>Tranquillimonas</taxon>
    </lineage>
</organism>
<proteinExistence type="inferred from homology"/>
<reference evidence="7 8" key="1">
    <citation type="submission" date="2016-10" db="EMBL/GenBank/DDBJ databases">
        <authorList>
            <person name="de Groot N.N."/>
        </authorList>
    </citation>
    <scope>NUCLEOTIDE SEQUENCE [LARGE SCALE GENOMIC DNA]</scope>
    <source>
        <strain evidence="7 8">DSM 23042</strain>
    </source>
</reference>
<dbReference type="OrthoDB" id="9774495at2"/>
<accession>A0A1H9RL21</accession>
<dbReference type="InterPro" id="IPR001597">
    <property type="entry name" value="ArAA_b-elim_lyase/Thr_aldolase"/>
</dbReference>
<dbReference type="EMBL" id="FOGU01000002">
    <property type="protein sequence ID" value="SER72639.1"/>
    <property type="molecule type" value="Genomic_DNA"/>
</dbReference>
<keyword evidence="4 5" id="KW-0663">Pyridoxal phosphate</keyword>
<dbReference type="InterPro" id="IPR015422">
    <property type="entry name" value="PyrdxlP-dep_Trfase_small"/>
</dbReference>
<comment type="cofactor">
    <cofactor evidence="1 5">
        <name>pyridoxal 5'-phosphate</name>
        <dbReference type="ChEBI" id="CHEBI:597326"/>
    </cofactor>
</comment>
<evidence type="ECO:0000256" key="3">
    <source>
        <dbReference type="ARBA" id="ARBA00011881"/>
    </source>
</evidence>
<evidence type="ECO:0000256" key="2">
    <source>
        <dbReference type="ARBA" id="ARBA00006966"/>
    </source>
</evidence>
<keyword evidence="8" id="KW-1185">Reference proteome</keyword>
<name>A0A1H9RL21_9RHOB</name>
<dbReference type="Pfam" id="PF01212">
    <property type="entry name" value="Beta_elim_lyase"/>
    <property type="match status" value="1"/>
</dbReference>
<comment type="subunit">
    <text evidence="3">Homotetramer.</text>
</comment>
<dbReference type="Gene3D" id="3.40.640.10">
    <property type="entry name" value="Type I PLP-dependent aspartate aminotransferase-like (Major domain)"/>
    <property type="match status" value="1"/>
</dbReference>
<comment type="function">
    <text evidence="5">Catalyzes the cleavage of L-allo-threonine and L-threonine to glycine and acetaldehyde.</text>
</comment>
<evidence type="ECO:0000256" key="1">
    <source>
        <dbReference type="ARBA" id="ARBA00001933"/>
    </source>
</evidence>
<dbReference type="EC" id="4.1.2.48" evidence="5"/>
<dbReference type="RefSeq" id="WP_092689035.1">
    <property type="nucleotide sequence ID" value="NZ_FOGU01000002.1"/>
</dbReference>
<evidence type="ECO:0000259" key="6">
    <source>
        <dbReference type="Pfam" id="PF01212"/>
    </source>
</evidence>
<comment type="catalytic activity">
    <reaction evidence="5">
        <text>L-allo-threonine = acetaldehyde + glycine</text>
        <dbReference type="Rhea" id="RHEA:26209"/>
        <dbReference type="ChEBI" id="CHEBI:15343"/>
        <dbReference type="ChEBI" id="CHEBI:57305"/>
        <dbReference type="ChEBI" id="CHEBI:58585"/>
        <dbReference type="EC" id="4.1.2.48"/>
    </reaction>
</comment>
<evidence type="ECO:0000256" key="4">
    <source>
        <dbReference type="ARBA" id="ARBA00022898"/>
    </source>
</evidence>
<gene>
    <name evidence="7" type="ORF">SAMN04490244_102302</name>
</gene>
<evidence type="ECO:0000313" key="8">
    <source>
        <dbReference type="Proteomes" id="UP000198885"/>
    </source>
</evidence>
<dbReference type="InterPro" id="IPR015424">
    <property type="entry name" value="PyrdxlP-dep_Trfase"/>
</dbReference>
<keyword evidence="5" id="KW-0456">Lyase</keyword>
<dbReference type="Gene3D" id="3.90.1150.10">
    <property type="entry name" value="Aspartate Aminotransferase, domain 1"/>
    <property type="match status" value="1"/>
</dbReference>
<dbReference type="PIRSF" id="PIRSF038940">
    <property type="entry name" value="Low_specificity_LTA"/>
    <property type="match status" value="1"/>
</dbReference>
<feature type="domain" description="Aromatic amino acid beta-eliminating lyase/threonine aldolase" evidence="6">
    <location>
        <begin position="3"/>
        <end position="291"/>
    </location>
</feature>
<sequence length="350" mass="37969">MNFASDNASPAHPSVIEALATANEGYAMPYGADPTMERVRTKIRDLFEAPEAAVYLVPTGTSANALALACYCPPWAAIFCHRNAHIEEDECGAPEFYTNGAKLTLVDGEDARMTPEALDAAIAFTGRGGIHNVQRGMVSITNSTENGAVYTPEMVGALSGVAKEYGLPVHMDGARFANALVAAEASPAEMTWKAGIDVLSFGGTKNGLMGVEAVVLFDPEKAWEFEMRRKRAGHLFSKHRYLAAQMDAYLSDDLWRAMARDANASARRLSEGILEIPGASLLHPTEANAVFAAWPRDGHRRAQENGAHYYLWPMNQSLEGPGDEMLAARLVCSWSTTAEDIDRFLDLIRG</sequence>
<dbReference type="GO" id="GO:0008732">
    <property type="term" value="F:L-allo-threonine aldolase activity"/>
    <property type="evidence" value="ECO:0007669"/>
    <property type="project" value="RHEA"/>
</dbReference>
<evidence type="ECO:0000256" key="5">
    <source>
        <dbReference type="PIRNR" id="PIRNR038940"/>
    </source>
</evidence>
<protein>
    <recommendedName>
        <fullName evidence="5">L-threonine aldolase</fullName>
        <ecNumber evidence="5">4.1.2.48</ecNumber>
    </recommendedName>
</protein>
<dbReference type="PANTHER" id="PTHR48097">
    <property type="entry name" value="L-THREONINE ALDOLASE-RELATED"/>
    <property type="match status" value="1"/>
</dbReference>
<dbReference type="PANTHER" id="PTHR48097:SF5">
    <property type="entry name" value="LOW SPECIFICITY L-THREONINE ALDOLASE"/>
    <property type="match status" value="1"/>
</dbReference>
<dbReference type="Proteomes" id="UP000198885">
    <property type="component" value="Unassembled WGS sequence"/>
</dbReference>
<evidence type="ECO:0000313" key="7">
    <source>
        <dbReference type="EMBL" id="SER72639.1"/>
    </source>
</evidence>
<comment type="catalytic activity">
    <reaction evidence="5">
        <text>L-threonine = acetaldehyde + glycine</text>
        <dbReference type="Rhea" id="RHEA:19625"/>
        <dbReference type="ChEBI" id="CHEBI:15343"/>
        <dbReference type="ChEBI" id="CHEBI:57305"/>
        <dbReference type="ChEBI" id="CHEBI:57926"/>
        <dbReference type="EC" id="4.1.2.48"/>
    </reaction>
</comment>
<dbReference type="AlphaFoldDB" id="A0A1H9RL21"/>
<dbReference type="STRING" id="641238.SAMN04490244_102302"/>